<dbReference type="Pfam" id="PF08818">
    <property type="entry name" value="DUF1801"/>
    <property type="match status" value="1"/>
</dbReference>
<gene>
    <name evidence="2" type="ORF">E4M00_07970</name>
</gene>
<evidence type="ECO:0000313" key="2">
    <source>
        <dbReference type="EMBL" id="TFV97980.1"/>
    </source>
</evidence>
<dbReference type="EMBL" id="SPQZ01000003">
    <property type="protein sequence ID" value="TFV97980.1"/>
    <property type="molecule type" value="Genomic_DNA"/>
</dbReference>
<dbReference type="RefSeq" id="WP_135119995.1">
    <property type="nucleotide sequence ID" value="NZ_SPQZ01000003.1"/>
</dbReference>
<dbReference type="AlphaFoldDB" id="A0A4Y9R0H7"/>
<evidence type="ECO:0000313" key="3">
    <source>
        <dbReference type="Proteomes" id="UP000298127"/>
    </source>
</evidence>
<protein>
    <submittedName>
        <fullName evidence="2">DUF1801 domain-containing protein</fullName>
    </submittedName>
</protein>
<comment type="caution">
    <text evidence="2">The sequence shown here is derived from an EMBL/GenBank/DDBJ whole genome shotgun (WGS) entry which is preliminary data.</text>
</comment>
<dbReference type="InterPro" id="IPR014922">
    <property type="entry name" value="YdhG-like"/>
</dbReference>
<feature type="domain" description="YdhG-like" evidence="1">
    <location>
        <begin position="20"/>
        <end position="110"/>
    </location>
</feature>
<dbReference type="Gene3D" id="3.90.1150.200">
    <property type="match status" value="1"/>
</dbReference>
<name>A0A4Y9R0H7_9MICO</name>
<dbReference type="Proteomes" id="UP000298127">
    <property type="component" value="Unassembled WGS sequence"/>
</dbReference>
<sequence length="160" mass="17595">MADKNVTVEEYMARYPDDIQEILRRVRQTILDAVPGDEEKVRYDIPAVMLGGRYALHYAAWKKHLGIYPVATAGPELEAAIAPYRSGKDSLNFPYTKPIPYELIGRVARRSSPSAAPPSEPALTPTASGLAALGAPWPKHPFMTTPVVSHAAKRIMRGSR</sequence>
<evidence type="ECO:0000259" key="1">
    <source>
        <dbReference type="Pfam" id="PF08818"/>
    </source>
</evidence>
<accession>A0A4Y9R0H7</accession>
<reference evidence="2 3" key="1">
    <citation type="journal article" date="2018" name="J. Microbiol.">
        <title>Leifsonia flava sp. nov., a novel actinobacterium isolated from the rhizosphere of Aquilegia viridiflora.</title>
        <authorList>
            <person name="Cai Y."/>
            <person name="Tao W.Z."/>
            <person name="Ma Y.J."/>
            <person name="Cheng J."/>
            <person name="Zhang M.Y."/>
            <person name="Zhang Y.X."/>
        </authorList>
    </citation>
    <scope>NUCLEOTIDE SEQUENCE [LARGE SCALE GENOMIC DNA]</scope>
    <source>
        <strain evidence="2 3">SYP-B2174</strain>
    </source>
</reference>
<proteinExistence type="predicted"/>
<keyword evidence="3" id="KW-1185">Reference proteome</keyword>
<organism evidence="2 3">
    <name type="scientific">Orlajensenia leifsoniae</name>
    <dbReference type="NCBI Taxonomy" id="2561933"/>
    <lineage>
        <taxon>Bacteria</taxon>
        <taxon>Bacillati</taxon>
        <taxon>Actinomycetota</taxon>
        <taxon>Actinomycetes</taxon>
        <taxon>Micrococcales</taxon>
        <taxon>Microbacteriaceae</taxon>
        <taxon>Orlajensenia</taxon>
    </lineage>
</organism>
<dbReference type="SUPFAM" id="SSF159888">
    <property type="entry name" value="YdhG-like"/>
    <property type="match status" value="1"/>
</dbReference>